<dbReference type="AlphaFoldDB" id="B5XSX0"/>
<dbReference type="KEGG" id="kpe:KPK_0541"/>
<accession>B5XSX0</accession>
<protein>
    <submittedName>
        <fullName evidence="1">Uncharacterized protein</fullName>
    </submittedName>
</protein>
<dbReference type="HOGENOM" id="CLU_3217506_0_0_6"/>
<reference evidence="1 2" key="1">
    <citation type="journal article" date="2008" name="PLoS Genet.">
        <title>Complete genome sequence of the N2-fixing broad host range endophyte Klebsiella pneumoniae 342 and virulence predictions verified in mice.</title>
        <authorList>
            <person name="Fouts D.E."/>
            <person name="Tyler H.L."/>
            <person name="DeBoy R.T."/>
            <person name="Daugherty S."/>
            <person name="Ren Q."/>
            <person name="Badger J.H."/>
            <person name="Durkin A.S."/>
            <person name="Huot H."/>
            <person name="Shrivastava S."/>
            <person name="Kothari S."/>
            <person name="Dodson R.J."/>
            <person name="Mohamoud Y."/>
            <person name="Khouri H."/>
            <person name="Roesch L.F."/>
            <person name="Krogfelt K.A."/>
            <person name="Struve C."/>
            <person name="Triplett E.W."/>
            <person name="Methe B.A."/>
        </authorList>
    </citation>
    <scope>NUCLEOTIDE SEQUENCE [LARGE SCALE GENOMIC DNA]</scope>
    <source>
        <strain evidence="1 2">342</strain>
    </source>
</reference>
<organism evidence="1 2">
    <name type="scientific">Klebsiella variicola (strain 342)</name>
    <name type="common">Klebsiella pneumoniae</name>
    <dbReference type="NCBI Taxonomy" id="507522"/>
    <lineage>
        <taxon>Bacteria</taxon>
        <taxon>Pseudomonadati</taxon>
        <taxon>Pseudomonadota</taxon>
        <taxon>Gammaproteobacteria</taxon>
        <taxon>Enterobacterales</taxon>
        <taxon>Enterobacteriaceae</taxon>
        <taxon>Klebsiella/Raoultella group</taxon>
        <taxon>Klebsiella</taxon>
        <taxon>Klebsiella pneumoniae complex</taxon>
    </lineage>
</organism>
<dbReference type="Proteomes" id="UP000001734">
    <property type="component" value="Chromosome"/>
</dbReference>
<proteinExistence type="predicted"/>
<sequence>MFAPRRRPSAGFLFFVTRQRQKNRQDAFFPYRPTSKIVDYNSLN</sequence>
<name>B5XSX0_KLEV3</name>
<evidence type="ECO:0000313" key="1">
    <source>
        <dbReference type="EMBL" id="ACI09361.1"/>
    </source>
</evidence>
<dbReference type="EMBL" id="CP000964">
    <property type="protein sequence ID" value="ACI09361.1"/>
    <property type="molecule type" value="Genomic_DNA"/>
</dbReference>
<dbReference type="BioCyc" id="KPNE507522:GI0B-541-MONOMER"/>
<evidence type="ECO:0000313" key="2">
    <source>
        <dbReference type="Proteomes" id="UP000001734"/>
    </source>
</evidence>
<gene>
    <name evidence="1" type="ordered locus">KPK_0541</name>
</gene>